<reference evidence="2 3" key="1">
    <citation type="submission" date="2019-04" db="EMBL/GenBank/DDBJ databases">
        <title>Friends and foes A comparative genomics studyof 23 Aspergillus species from section Flavi.</title>
        <authorList>
            <consortium name="DOE Joint Genome Institute"/>
            <person name="Kjaerbolling I."/>
            <person name="Vesth T."/>
            <person name="Frisvad J.C."/>
            <person name="Nybo J.L."/>
            <person name="Theobald S."/>
            <person name="Kildgaard S."/>
            <person name="Isbrandt T."/>
            <person name="Kuo A."/>
            <person name="Sato A."/>
            <person name="Lyhne E.K."/>
            <person name="Kogle M.E."/>
            <person name="Wiebenga A."/>
            <person name="Kun R.S."/>
            <person name="Lubbers R.J."/>
            <person name="Makela M.R."/>
            <person name="Barry K."/>
            <person name="Chovatia M."/>
            <person name="Clum A."/>
            <person name="Daum C."/>
            <person name="Haridas S."/>
            <person name="He G."/>
            <person name="LaButti K."/>
            <person name="Lipzen A."/>
            <person name="Mondo S."/>
            <person name="Riley R."/>
            <person name="Salamov A."/>
            <person name="Simmons B.A."/>
            <person name="Magnuson J.K."/>
            <person name="Henrissat B."/>
            <person name="Mortensen U.H."/>
            <person name="Larsen T.O."/>
            <person name="Devries R.P."/>
            <person name="Grigoriev I.V."/>
            <person name="Machida M."/>
            <person name="Baker S.E."/>
            <person name="Andersen M.R."/>
        </authorList>
    </citation>
    <scope>NUCLEOTIDE SEQUENCE [LARGE SCALE GENOMIC DNA]</scope>
    <source>
        <strain evidence="2 3">CBS 763.97</strain>
    </source>
</reference>
<organism evidence="2 3">
    <name type="scientific">Aspergillus caelatus</name>
    <dbReference type="NCBI Taxonomy" id="61420"/>
    <lineage>
        <taxon>Eukaryota</taxon>
        <taxon>Fungi</taxon>
        <taxon>Dikarya</taxon>
        <taxon>Ascomycota</taxon>
        <taxon>Pezizomycotina</taxon>
        <taxon>Eurotiomycetes</taxon>
        <taxon>Eurotiomycetidae</taxon>
        <taxon>Eurotiales</taxon>
        <taxon>Aspergillaceae</taxon>
        <taxon>Aspergillus</taxon>
        <taxon>Aspergillus subgen. Circumdati</taxon>
    </lineage>
</organism>
<evidence type="ECO:0000313" key="2">
    <source>
        <dbReference type="EMBL" id="KAE8359197.1"/>
    </source>
</evidence>
<dbReference type="AlphaFoldDB" id="A0A5N6ZNK5"/>
<accession>A0A5N6ZNK5</accession>
<feature type="compositionally biased region" description="Polar residues" evidence="1">
    <location>
        <begin position="8"/>
        <end position="20"/>
    </location>
</feature>
<dbReference type="EMBL" id="ML737840">
    <property type="protein sequence ID" value="KAE8359197.1"/>
    <property type="molecule type" value="Genomic_DNA"/>
</dbReference>
<dbReference type="GeneID" id="43661407"/>
<protein>
    <submittedName>
        <fullName evidence="2">Uncharacterized protein</fullName>
    </submittedName>
</protein>
<evidence type="ECO:0000256" key="1">
    <source>
        <dbReference type="SAM" id="MobiDB-lite"/>
    </source>
</evidence>
<keyword evidence="3" id="KW-1185">Reference proteome</keyword>
<evidence type="ECO:0000313" key="3">
    <source>
        <dbReference type="Proteomes" id="UP000326268"/>
    </source>
</evidence>
<proteinExistence type="predicted"/>
<dbReference type="RefSeq" id="XP_031922278.1">
    <property type="nucleotide sequence ID" value="XM_032076961.1"/>
</dbReference>
<name>A0A5N6ZNK5_9EURO</name>
<gene>
    <name evidence="2" type="ORF">BDV27DRAFT_56798</name>
</gene>
<sequence>MSHHYNKGNDTNETRNNNKGSPRLRHMPETLICCFPTRRNPRVSFDAWLIPILSIKPVHIIYTCGEKRRSKQKIVCI</sequence>
<dbReference type="Proteomes" id="UP000326268">
    <property type="component" value="Unassembled WGS sequence"/>
</dbReference>
<feature type="region of interest" description="Disordered" evidence="1">
    <location>
        <begin position="1"/>
        <end position="24"/>
    </location>
</feature>